<organism evidence="7 8">
    <name type="scientific">Strigamia maritima</name>
    <name type="common">European centipede</name>
    <name type="synonym">Geophilus maritimus</name>
    <dbReference type="NCBI Taxonomy" id="126957"/>
    <lineage>
        <taxon>Eukaryota</taxon>
        <taxon>Metazoa</taxon>
        <taxon>Ecdysozoa</taxon>
        <taxon>Arthropoda</taxon>
        <taxon>Myriapoda</taxon>
        <taxon>Chilopoda</taxon>
        <taxon>Pleurostigmophora</taxon>
        <taxon>Geophilomorpha</taxon>
        <taxon>Linotaeniidae</taxon>
        <taxon>Strigamia</taxon>
    </lineage>
</organism>
<dbReference type="Pfam" id="PF05832">
    <property type="entry name" value="DUF846"/>
    <property type="match status" value="1"/>
</dbReference>
<feature type="transmembrane region" description="Helical" evidence="6">
    <location>
        <begin position="114"/>
        <end position="135"/>
    </location>
</feature>
<evidence type="ECO:0000313" key="8">
    <source>
        <dbReference type="Proteomes" id="UP000014500"/>
    </source>
</evidence>
<dbReference type="HOGENOM" id="CLU_074845_3_0_1"/>
<keyword evidence="8" id="KW-1185">Reference proteome</keyword>
<keyword evidence="5 6" id="KW-0472">Membrane</keyword>
<dbReference type="GO" id="GO:0009306">
    <property type="term" value="P:protein secretion"/>
    <property type="evidence" value="ECO:0007669"/>
    <property type="project" value="TreeGrafter"/>
</dbReference>
<evidence type="ECO:0000256" key="2">
    <source>
        <dbReference type="ARBA" id="ARBA00005467"/>
    </source>
</evidence>
<dbReference type="AlphaFoldDB" id="T1J1S7"/>
<feature type="transmembrane region" description="Helical" evidence="6">
    <location>
        <begin position="141"/>
        <end position="160"/>
    </location>
</feature>
<evidence type="ECO:0000256" key="5">
    <source>
        <dbReference type="ARBA" id="ARBA00023136"/>
    </source>
</evidence>
<evidence type="ECO:0000256" key="4">
    <source>
        <dbReference type="ARBA" id="ARBA00022989"/>
    </source>
</evidence>
<dbReference type="OMA" id="KMIWWID"/>
<dbReference type="GO" id="GO:0000139">
    <property type="term" value="C:Golgi membrane"/>
    <property type="evidence" value="ECO:0007669"/>
    <property type="project" value="TreeGrafter"/>
</dbReference>
<dbReference type="GO" id="GO:0016192">
    <property type="term" value="P:vesicle-mediated transport"/>
    <property type="evidence" value="ECO:0007669"/>
    <property type="project" value="TreeGrafter"/>
</dbReference>
<feature type="transmembrane region" description="Helical" evidence="6">
    <location>
        <begin position="56"/>
        <end position="75"/>
    </location>
</feature>
<proteinExistence type="inferred from homology"/>
<reference evidence="8" key="1">
    <citation type="submission" date="2011-05" db="EMBL/GenBank/DDBJ databases">
        <authorList>
            <person name="Richards S.R."/>
            <person name="Qu J."/>
            <person name="Jiang H."/>
            <person name="Jhangiani S.N."/>
            <person name="Agravi P."/>
            <person name="Goodspeed R."/>
            <person name="Gross S."/>
            <person name="Mandapat C."/>
            <person name="Jackson L."/>
            <person name="Mathew T."/>
            <person name="Pu L."/>
            <person name="Thornton R."/>
            <person name="Saada N."/>
            <person name="Wilczek-Boney K.B."/>
            <person name="Lee S."/>
            <person name="Kovar C."/>
            <person name="Wu Y."/>
            <person name="Scherer S.E."/>
            <person name="Worley K.C."/>
            <person name="Muzny D.M."/>
            <person name="Gibbs R."/>
        </authorList>
    </citation>
    <scope>NUCLEOTIDE SEQUENCE</scope>
    <source>
        <strain evidence="8">Brora</strain>
    </source>
</reference>
<evidence type="ECO:0000256" key="1">
    <source>
        <dbReference type="ARBA" id="ARBA00004141"/>
    </source>
</evidence>
<evidence type="ECO:0000256" key="3">
    <source>
        <dbReference type="ARBA" id="ARBA00022692"/>
    </source>
</evidence>
<dbReference type="PhylomeDB" id="T1J1S7"/>
<dbReference type="PANTHER" id="PTHR13019">
    <property type="entry name" value="GOLGI APPARATUS MEMBRANE PROTEIN TVP23"/>
    <property type="match status" value="1"/>
</dbReference>
<dbReference type="InterPro" id="IPR008564">
    <property type="entry name" value="TVP23-like"/>
</dbReference>
<dbReference type="eggNOG" id="KOG3195">
    <property type="taxonomic scope" value="Eukaryota"/>
</dbReference>
<dbReference type="EMBL" id="JH431789">
    <property type="status" value="NOT_ANNOTATED_CDS"/>
    <property type="molecule type" value="Genomic_DNA"/>
</dbReference>
<accession>T1J1S7</accession>
<feature type="transmembrane region" description="Helical" evidence="6">
    <location>
        <begin position="33"/>
        <end position="50"/>
    </location>
</feature>
<evidence type="ECO:0000313" key="7">
    <source>
        <dbReference type="EnsemblMetazoa" id="SMAR007499-PA"/>
    </source>
</evidence>
<dbReference type="PANTHER" id="PTHR13019:SF25">
    <property type="entry name" value="GOLGI APPARATUS MEMBRANE PROTEIN TVP23 HOMOLOG"/>
    <property type="match status" value="1"/>
</dbReference>
<protein>
    <recommendedName>
        <fullName evidence="6">Golgi apparatus membrane protein TVP23 homolog</fullName>
    </recommendedName>
</protein>
<comment type="similarity">
    <text evidence="2 6">Belongs to the TVP23 family.</text>
</comment>
<keyword evidence="3 6" id="KW-0812">Transmembrane</keyword>
<reference evidence="7" key="2">
    <citation type="submission" date="2015-02" db="UniProtKB">
        <authorList>
            <consortium name="EnsemblMetazoa"/>
        </authorList>
    </citation>
    <scope>IDENTIFICATION</scope>
</reference>
<keyword evidence="4 6" id="KW-1133">Transmembrane helix</keyword>
<dbReference type="EnsemblMetazoa" id="SMAR007499-RA">
    <property type="protein sequence ID" value="SMAR007499-PA"/>
    <property type="gene ID" value="SMAR007499"/>
</dbReference>
<evidence type="ECO:0000256" key="6">
    <source>
        <dbReference type="RuleBase" id="RU361206"/>
    </source>
</evidence>
<name>T1J1S7_STRMM</name>
<comment type="subcellular location">
    <subcellularLocation>
        <location evidence="1 6">Membrane</location>
        <topology evidence="1 6">Multi-pass membrane protein</topology>
    </subcellularLocation>
</comment>
<sequence length="196" mass="22424">MEDGGGFSRGFSPGQPTTNSNFIRHPCAVASHLFFRVLALVVYLLCGWFSESFIGSFVVIIILLSLDFWAVKNVTGRLLVGLRWWNYVDEQGLSHWVYEARRDLSLVSPVEARLFWTTLFLFPLLWLIFFFVSLFSLKFKWFVVVCIAIALNGANLYGYIKCKLGKKQTLGNAATSFFQQNVLKSVSKLEFRLRIS</sequence>
<dbReference type="STRING" id="126957.T1J1S7"/>
<dbReference type="Proteomes" id="UP000014500">
    <property type="component" value="Unassembled WGS sequence"/>
</dbReference>